<evidence type="ECO:0000313" key="3">
    <source>
        <dbReference type="Proteomes" id="UP000235145"/>
    </source>
</evidence>
<evidence type="ECO:0000313" key="2">
    <source>
        <dbReference type="EMBL" id="KAJ0213282.1"/>
    </source>
</evidence>
<sequence>MLVYVDDIILIGNNSHAINKVVQSLSQSFAIQDMGHLSYFLGIEVTHQGHDMVLSQRKYILELLQRAGLYNAKPVSSPRTSNANVALGDNATFDNPVKYRQVVGALQYVTLSHSDITFAGTADYGLCLKHDSSTILDAYTDSTYNSLTCFSDADWAGCPDYRRSTGGYAIYLGSNLVSFSTRKQKTVSRSSIESEYKALADTVVELTWLETLLREL</sequence>
<dbReference type="InterPro" id="IPR013103">
    <property type="entry name" value="RVT_2"/>
</dbReference>
<organism evidence="2 3">
    <name type="scientific">Lactuca sativa</name>
    <name type="common">Garden lettuce</name>
    <dbReference type="NCBI Taxonomy" id="4236"/>
    <lineage>
        <taxon>Eukaryota</taxon>
        <taxon>Viridiplantae</taxon>
        <taxon>Streptophyta</taxon>
        <taxon>Embryophyta</taxon>
        <taxon>Tracheophyta</taxon>
        <taxon>Spermatophyta</taxon>
        <taxon>Magnoliopsida</taxon>
        <taxon>eudicotyledons</taxon>
        <taxon>Gunneridae</taxon>
        <taxon>Pentapetalae</taxon>
        <taxon>asterids</taxon>
        <taxon>campanulids</taxon>
        <taxon>Asterales</taxon>
        <taxon>Asteraceae</taxon>
        <taxon>Cichorioideae</taxon>
        <taxon>Cichorieae</taxon>
        <taxon>Lactucinae</taxon>
        <taxon>Lactuca</taxon>
    </lineage>
</organism>
<dbReference type="Pfam" id="PF07727">
    <property type="entry name" value="RVT_2"/>
    <property type="match status" value="1"/>
</dbReference>
<reference evidence="2 3" key="1">
    <citation type="journal article" date="2017" name="Nat. Commun.">
        <title>Genome assembly with in vitro proximity ligation data and whole-genome triplication in lettuce.</title>
        <authorList>
            <person name="Reyes-Chin-Wo S."/>
            <person name="Wang Z."/>
            <person name="Yang X."/>
            <person name="Kozik A."/>
            <person name="Arikit S."/>
            <person name="Song C."/>
            <person name="Xia L."/>
            <person name="Froenicke L."/>
            <person name="Lavelle D.O."/>
            <person name="Truco M.J."/>
            <person name="Xia R."/>
            <person name="Zhu S."/>
            <person name="Xu C."/>
            <person name="Xu H."/>
            <person name="Xu X."/>
            <person name="Cox K."/>
            <person name="Korf I."/>
            <person name="Meyers B.C."/>
            <person name="Michelmore R.W."/>
        </authorList>
    </citation>
    <scope>NUCLEOTIDE SEQUENCE [LARGE SCALE GENOMIC DNA]</scope>
    <source>
        <strain evidence="3">cv. Salinas</strain>
        <tissue evidence="2">Seedlings</tissue>
    </source>
</reference>
<dbReference type="CDD" id="cd09272">
    <property type="entry name" value="RNase_HI_RT_Ty1"/>
    <property type="match status" value="1"/>
</dbReference>
<keyword evidence="3" id="KW-1185">Reference proteome</keyword>
<protein>
    <recommendedName>
        <fullName evidence="1">Reverse transcriptase Ty1/copia-type domain-containing protein</fullName>
    </recommendedName>
</protein>
<dbReference type="PANTHER" id="PTHR11439:SF450">
    <property type="entry name" value="REVERSE TRANSCRIPTASE TY1_COPIA-TYPE DOMAIN-CONTAINING PROTEIN"/>
    <property type="match status" value="1"/>
</dbReference>
<dbReference type="AlphaFoldDB" id="A0A9R1VYJ0"/>
<proteinExistence type="predicted"/>
<dbReference type="SUPFAM" id="SSF56672">
    <property type="entry name" value="DNA/RNA polymerases"/>
    <property type="match status" value="1"/>
</dbReference>
<dbReference type="PANTHER" id="PTHR11439">
    <property type="entry name" value="GAG-POL-RELATED RETROTRANSPOSON"/>
    <property type="match status" value="1"/>
</dbReference>
<feature type="domain" description="Reverse transcriptase Ty1/copia-type" evidence="1">
    <location>
        <begin position="3"/>
        <end position="78"/>
    </location>
</feature>
<name>A0A9R1VYJ0_LACSA</name>
<dbReference type="InterPro" id="IPR043502">
    <property type="entry name" value="DNA/RNA_pol_sf"/>
</dbReference>
<dbReference type="Proteomes" id="UP000235145">
    <property type="component" value="Unassembled WGS sequence"/>
</dbReference>
<gene>
    <name evidence="2" type="ORF">LSAT_V11C400179000</name>
</gene>
<dbReference type="EMBL" id="NBSK02000004">
    <property type="protein sequence ID" value="KAJ0213282.1"/>
    <property type="molecule type" value="Genomic_DNA"/>
</dbReference>
<accession>A0A9R1VYJ0</accession>
<comment type="caution">
    <text evidence="2">The sequence shown here is derived from an EMBL/GenBank/DDBJ whole genome shotgun (WGS) entry which is preliminary data.</text>
</comment>
<evidence type="ECO:0000259" key="1">
    <source>
        <dbReference type="Pfam" id="PF07727"/>
    </source>
</evidence>